<comment type="caution">
    <text evidence="2">The sequence shown here is derived from an EMBL/GenBank/DDBJ whole genome shotgun (WGS) entry which is preliminary data.</text>
</comment>
<reference evidence="2" key="1">
    <citation type="submission" date="2021-02" db="EMBL/GenBank/DDBJ databases">
        <authorList>
            <person name="Palmer J.M."/>
        </authorList>
    </citation>
    <scope>NUCLEOTIDE SEQUENCE</scope>
    <source>
        <strain evidence="2">SCRP734</strain>
    </source>
</reference>
<dbReference type="SMART" id="SM00185">
    <property type="entry name" value="ARM"/>
    <property type="match status" value="5"/>
</dbReference>
<keyword evidence="3" id="KW-1185">Reference proteome</keyword>
<gene>
    <name evidence="2" type="ORF">PHYPSEUDO_011740</name>
</gene>
<dbReference type="Proteomes" id="UP000694044">
    <property type="component" value="Unassembled WGS sequence"/>
</dbReference>
<dbReference type="PROSITE" id="PS50176">
    <property type="entry name" value="ARM_REPEAT"/>
    <property type="match status" value="1"/>
</dbReference>
<sequence length="322" mass="33363">MGQPLSVEATVANVPALVTLLTDVGSSQRKKAAAALAALSISYANRLAIKREAVAALAKLSVAAEMRALIAASGAIPPLLNFIRGPSSSAKATAAEILVNLTTTVIDEGEIVAYDEVPSLVKVDTKELREKPENHPLLPSQATIIDLAQADTEEKTSLVPDNITRAGAIPLLAAFLRDGTVSQQQKALEILSYLSTSSRLANTRSAMIAGGAIPPLLVLLRDGDDSMKLAAALVLGYLAASPDKLVIMVAGGIPPLVALLRDGNADQKRNAAVALSVLSSEYENRAAIAEAGGIPPLVAILCQGRDNKETATTALMNLAVVL</sequence>
<dbReference type="AlphaFoldDB" id="A0A8T1V8N5"/>
<feature type="repeat" description="ARM" evidence="1">
    <location>
        <begin position="251"/>
        <end position="293"/>
    </location>
</feature>
<accession>A0A8T1V8N5</accession>
<evidence type="ECO:0000313" key="3">
    <source>
        <dbReference type="Proteomes" id="UP000694044"/>
    </source>
</evidence>
<protein>
    <submittedName>
        <fullName evidence="2">Uncharacterized protein</fullName>
    </submittedName>
</protein>
<evidence type="ECO:0000313" key="2">
    <source>
        <dbReference type="EMBL" id="KAG7377391.1"/>
    </source>
</evidence>
<organism evidence="2 3">
    <name type="scientific">Phytophthora pseudosyringae</name>
    <dbReference type="NCBI Taxonomy" id="221518"/>
    <lineage>
        <taxon>Eukaryota</taxon>
        <taxon>Sar</taxon>
        <taxon>Stramenopiles</taxon>
        <taxon>Oomycota</taxon>
        <taxon>Peronosporomycetes</taxon>
        <taxon>Peronosporales</taxon>
        <taxon>Peronosporaceae</taxon>
        <taxon>Phytophthora</taxon>
    </lineage>
</organism>
<dbReference type="Pfam" id="PF00514">
    <property type="entry name" value="Arm"/>
    <property type="match status" value="2"/>
</dbReference>
<dbReference type="PANTHER" id="PTHR23315">
    <property type="entry name" value="U BOX DOMAIN-CONTAINING"/>
    <property type="match status" value="1"/>
</dbReference>
<evidence type="ECO:0000256" key="1">
    <source>
        <dbReference type="PROSITE-ProRule" id="PRU00259"/>
    </source>
</evidence>
<proteinExistence type="predicted"/>
<dbReference type="EMBL" id="JAGDFM010000532">
    <property type="protein sequence ID" value="KAG7377391.1"/>
    <property type="molecule type" value="Genomic_DNA"/>
</dbReference>
<dbReference type="PANTHER" id="PTHR23315:SF7">
    <property type="entry name" value="U-BOX DOMAIN-CONTAINING PROTEIN 4"/>
    <property type="match status" value="1"/>
</dbReference>
<name>A0A8T1V8N5_9STRA</name>
<dbReference type="OrthoDB" id="191135at2759"/>
<dbReference type="InterPro" id="IPR000225">
    <property type="entry name" value="Armadillo"/>
</dbReference>